<dbReference type="AlphaFoldDB" id="A0A6V7PS96"/>
<gene>
    <name evidence="2" type="ORF">CB5_LOCUS16888</name>
</gene>
<feature type="compositionally biased region" description="Pro residues" evidence="1">
    <location>
        <begin position="59"/>
        <end position="75"/>
    </location>
</feature>
<evidence type="ECO:0000313" key="2">
    <source>
        <dbReference type="EMBL" id="CAD1833677.1"/>
    </source>
</evidence>
<name>A0A6V7PS96_ANACO</name>
<organism evidence="2">
    <name type="scientific">Ananas comosus var. bracteatus</name>
    <name type="common">red pineapple</name>
    <dbReference type="NCBI Taxonomy" id="296719"/>
    <lineage>
        <taxon>Eukaryota</taxon>
        <taxon>Viridiplantae</taxon>
        <taxon>Streptophyta</taxon>
        <taxon>Embryophyta</taxon>
        <taxon>Tracheophyta</taxon>
        <taxon>Spermatophyta</taxon>
        <taxon>Magnoliopsida</taxon>
        <taxon>Liliopsida</taxon>
        <taxon>Poales</taxon>
        <taxon>Bromeliaceae</taxon>
        <taxon>Bromelioideae</taxon>
        <taxon>Ananas</taxon>
    </lineage>
</organism>
<dbReference type="EMBL" id="LR862151">
    <property type="protein sequence ID" value="CAD1833677.1"/>
    <property type="molecule type" value="Genomic_DNA"/>
</dbReference>
<accession>A0A6V7PS96</accession>
<reference evidence="2" key="1">
    <citation type="submission" date="2020-07" db="EMBL/GenBank/DDBJ databases">
        <authorList>
            <person name="Lin J."/>
        </authorList>
    </citation>
    <scope>NUCLEOTIDE SEQUENCE</scope>
</reference>
<proteinExistence type="predicted"/>
<feature type="region of interest" description="Disordered" evidence="1">
    <location>
        <begin position="59"/>
        <end position="185"/>
    </location>
</feature>
<feature type="compositionally biased region" description="Polar residues" evidence="1">
    <location>
        <begin position="156"/>
        <end position="166"/>
    </location>
</feature>
<protein>
    <submittedName>
        <fullName evidence="2">Uncharacterized protein</fullName>
    </submittedName>
</protein>
<evidence type="ECO:0000256" key="1">
    <source>
        <dbReference type="SAM" id="MobiDB-lite"/>
    </source>
</evidence>
<sequence length="185" mass="19554">MKCGIILHVLKDLDKFLDKLESDRIAGDKKVHCFCALGRFCIVYRYRHYAVPKTLTSPPPPCPTCAPPEGSPRPPLGSSLAPDLPHLRSLCSGEHQSPSTIFPWPRPSSGPLPRRPHAPPVAAETTCDRPDPCGPRSGPLGFQTPLPPTRGCTAFPSASTTGSSPLQPSPAAATPPGSLNPRGSG</sequence>